<protein>
    <recommendedName>
        <fullName evidence="1">PH domain-containing protein</fullName>
    </recommendedName>
</protein>
<dbReference type="PANTHER" id="PTHR21538">
    <property type="entry name" value="ANILLIN/RHOTEKIN RTKN"/>
    <property type="match status" value="1"/>
</dbReference>
<dbReference type="InterPro" id="IPR012966">
    <property type="entry name" value="AHD"/>
</dbReference>
<dbReference type="Pfam" id="PF08174">
    <property type="entry name" value="Anillin"/>
    <property type="match status" value="1"/>
</dbReference>
<dbReference type="Pfam" id="PF00169">
    <property type="entry name" value="PH"/>
    <property type="match status" value="1"/>
</dbReference>
<dbReference type="GO" id="GO:0000281">
    <property type="term" value="P:mitotic cytokinesis"/>
    <property type="evidence" value="ECO:0007669"/>
    <property type="project" value="TreeGrafter"/>
</dbReference>
<dbReference type="PANTHER" id="PTHR21538:SF23">
    <property type="entry name" value="ANILLIN"/>
    <property type="match status" value="1"/>
</dbReference>
<dbReference type="InterPro" id="IPR011993">
    <property type="entry name" value="PH-like_dom_sf"/>
</dbReference>
<dbReference type="GO" id="GO:0005826">
    <property type="term" value="C:actomyosin contractile ring"/>
    <property type="evidence" value="ECO:0007669"/>
    <property type="project" value="TreeGrafter"/>
</dbReference>
<dbReference type="SUPFAM" id="SSF50729">
    <property type="entry name" value="PH domain-like"/>
    <property type="match status" value="1"/>
</dbReference>
<feature type="domain" description="PH" evidence="1">
    <location>
        <begin position="286"/>
        <end position="409"/>
    </location>
</feature>
<dbReference type="GO" id="GO:0000915">
    <property type="term" value="P:actomyosin contractile ring assembly"/>
    <property type="evidence" value="ECO:0007669"/>
    <property type="project" value="TreeGrafter"/>
</dbReference>
<evidence type="ECO:0000259" key="1">
    <source>
        <dbReference type="PROSITE" id="PS50003"/>
    </source>
</evidence>
<keyword evidence="3" id="KW-1185">Reference proteome</keyword>
<dbReference type="GO" id="GO:0031106">
    <property type="term" value="P:septin ring organization"/>
    <property type="evidence" value="ECO:0007669"/>
    <property type="project" value="TreeGrafter"/>
</dbReference>
<evidence type="ECO:0000313" key="3">
    <source>
        <dbReference type="Proteomes" id="UP000410492"/>
    </source>
</evidence>
<dbReference type="SMART" id="SM00233">
    <property type="entry name" value="PH"/>
    <property type="match status" value="1"/>
</dbReference>
<organism evidence="2 3">
    <name type="scientific">Callosobruchus maculatus</name>
    <name type="common">Southern cowpea weevil</name>
    <name type="synonym">Pulse bruchid</name>
    <dbReference type="NCBI Taxonomy" id="64391"/>
    <lineage>
        <taxon>Eukaryota</taxon>
        <taxon>Metazoa</taxon>
        <taxon>Ecdysozoa</taxon>
        <taxon>Arthropoda</taxon>
        <taxon>Hexapoda</taxon>
        <taxon>Insecta</taxon>
        <taxon>Pterygota</taxon>
        <taxon>Neoptera</taxon>
        <taxon>Endopterygota</taxon>
        <taxon>Coleoptera</taxon>
        <taxon>Polyphaga</taxon>
        <taxon>Cucujiformia</taxon>
        <taxon>Chrysomeloidea</taxon>
        <taxon>Chrysomelidae</taxon>
        <taxon>Bruchinae</taxon>
        <taxon>Bruchini</taxon>
        <taxon>Callosobruchus</taxon>
    </lineage>
</organism>
<proteinExistence type="predicted"/>
<name>A0A653C1H1_CALMS</name>
<dbReference type="InterPro" id="IPR001849">
    <property type="entry name" value="PH_domain"/>
</dbReference>
<dbReference type="PROSITE" id="PS50003">
    <property type="entry name" value="PH_DOMAIN"/>
    <property type="match status" value="1"/>
</dbReference>
<dbReference type="OrthoDB" id="5915976at2759"/>
<dbReference type="Gene3D" id="2.30.29.30">
    <property type="entry name" value="Pleckstrin-homology domain (PH domain)/Phosphotyrosine-binding domain (PTB)"/>
    <property type="match status" value="1"/>
</dbReference>
<reference evidence="2 3" key="1">
    <citation type="submission" date="2019-01" db="EMBL/GenBank/DDBJ databases">
        <authorList>
            <person name="Sayadi A."/>
        </authorList>
    </citation>
    <scope>NUCLEOTIDE SEQUENCE [LARGE SCALE GENOMIC DNA]</scope>
</reference>
<evidence type="ECO:0000313" key="2">
    <source>
        <dbReference type="EMBL" id="VEN41552.1"/>
    </source>
</evidence>
<gene>
    <name evidence="2" type="ORF">CALMAC_LOCUS5331</name>
</gene>
<accession>A0A653C1H1</accession>
<dbReference type="Proteomes" id="UP000410492">
    <property type="component" value="Unassembled WGS sequence"/>
</dbReference>
<sequence>MLGTYPFNYCSFVSWDVLFTDLHEAKYLQSTYSQLSKSDEMYLQLKKIRDAECVKMNQASNALLAIKMKDKCEWREELVAEKILLECDLRNKLIVNKIRELKYSEEYSQVYKKQWPHKGSISVSNFEFDVKNQDKPKNNKHTDFYVLALSHGTTLNMSKIATVNDENKLVFNDIFTLNGLEDNFVVNVEVYTLRLKTKKDNKLSIYRSLFKKKTHNCCTSKIYYEDVNVNELLQSEILSPSFTPCVNFTLTKHQIGNNALFISPPTESKFRNYVNVNVTVNSLDLGTDLSGFLTWGTKQDAVITWERKWCSLKGSSFSIYNYPQDEGYDRDPCESFNLEYCLVPLVKEVHNCPRKRTFVIKTGRPSTFRDSEGITLRKRQNFVLEKFYVSADNNEDYKKWTGTLESTLDTMRDWKRLVFVDDYYTTL</sequence>
<dbReference type="AlphaFoldDB" id="A0A653C1H1"/>
<dbReference type="InterPro" id="IPR051364">
    <property type="entry name" value="Cytokinesis/Rho-signaling"/>
</dbReference>
<dbReference type="EMBL" id="CAACVG010006767">
    <property type="protein sequence ID" value="VEN41552.1"/>
    <property type="molecule type" value="Genomic_DNA"/>
</dbReference>